<keyword evidence="16" id="KW-1185">Reference proteome</keyword>
<comment type="function">
    <text evidence="10">Cooperates for the ATP-dependent vacuolar transport of bilirubin and glutathione conjugates.</text>
</comment>
<evidence type="ECO:0000259" key="13">
    <source>
        <dbReference type="PROSITE" id="PS50893"/>
    </source>
</evidence>
<dbReference type="OrthoDB" id="6500128at2759"/>
<dbReference type="GO" id="GO:0140359">
    <property type="term" value="F:ABC-type transporter activity"/>
    <property type="evidence" value="ECO:0007669"/>
    <property type="project" value="InterPro"/>
</dbReference>
<feature type="domain" description="ABC transporter" evidence="13">
    <location>
        <begin position="1303"/>
        <end position="1552"/>
    </location>
</feature>
<dbReference type="HOGENOM" id="CLU_000604_27_3_1"/>
<evidence type="ECO:0000256" key="9">
    <source>
        <dbReference type="ARBA" id="ARBA00023136"/>
    </source>
</evidence>
<feature type="transmembrane region" description="Helical" evidence="12">
    <location>
        <begin position="177"/>
        <end position="200"/>
    </location>
</feature>
<dbReference type="GO" id="GO:0000329">
    <property type="term" value="C:fungal-type vacuole membrane"/>
    <property type="evidence" value="ECO:0007669"/>
    <property type="project" value="EnsemblFungi"/>
</dbReference>
<evidence type="ECO:0000256" key="2">
    <source>
        <dbReference type="ARBA" id="ARBA00022448"/>
    </source>
</evidence>
<feature type="transmembrane region" description="Helical" evidence="12">
    <location>
        <begin position="1103"/>
        <end position="1134"/>
    </location>
</feature>
<keyword evidence="6" id="KW-0547">Nucleotide-binding</keyword>
<evidence type="ECO:0000256" key="7">
    <source>
        <dbReference type="ARBA" id="ARBA00022840"/>
    </source>
</evidence>
<dbReference type="InterPro" id="IPR036640">
    <property type="entry name" value="ABC1_TM_sf"/>
</dbReference>
<evidence type="ECO:0000259" key="14">
    <source>
        <dbReference type="PROSITE" id="PS50929"/>
    </source>
</evidence>
<dbReference type="EMBL" id="HG793125">
    <property type="protein sequence ID" value="CDK24836.1"/>
    <property type="molecule type" value="Genomic_DNA"/>
</dbReference>
<feature type="domain" description="ABC transmembrane type-1" evidence="14">
    <location>
        <begin position="303"/>
        <end position="577"/>
    </location>
</feature>
<evidence type="ECO:0000256" key="4">
    <source>
        <dbReference type="ARBA" id="ARBA00022692"/>
    </source>
</evidence>
<feature type="transmembrane region" description="Helical" evidence="12">
    <location>
        <begin position="434"/>
        <end position="453"/>
    </location>
</feature>
<dbReference type="SUPFAM" id="SSF52540">
    <property type="entry name" value="P-loop containing nucleoside triphosphate hydrolases"/>
    <property type="match status" value="2"/>
</dbReference>
<feature type="transmembrane region" description="Helical" evidence="12">
    <location>
        <begin position="144"/>
        <end position="165"/>
    </location>
</feature>
<dbReference type="Gene3D" id="1.20.1560.10">
    <property type="entry name" value="ABC transporter type 1, transmembrane domain"/>
    <property type="match status" value="2"/>
</dbReference>
<dbReference type="CDD" id="cd03244">
    <property type="entry name" value="ABCC_MRP_domain2"/>
    <property type="match status" value="1"/>
</dbReference>
<dbReference type="PROSITE" id="PS50893">
    <property type="entry name" value="ABC_TRANSPORTER_2"/>
    <property type="match status" value="2"/>
</dbReference>
<evidence type="ECO:0000256" key="6">
    <source>
        <dbReference type="ARBA" id="ARBA00022741"/>
    </source>
</evidence>
<evidence type="ECO:0000256" key="8">
    <source>
        <dbReference type="ARBA" id="ARBA00022989"/>
    </source>
</evidence>
<dbReference type="GO" id="GO:0015086">
    <property type="term" value="F:cadmium ion transmembrane transporter activity"/>
    <property type="evidence" value="ECO:0007669"/>
    <property type="project" value="EnsemblFungi"/>
</dbReference>
<keyword evidence="4 12" id="KW-0812">Transmembrane</keyword>
<feature type="transmembrane region" description="Helical" evidence="12">
    <location>
        <begin position="512"/>
        <end position="538"/>
    </location>
</feature>
<dbReference type="PROSITE" id="PS00211">
    <property type="entry name" value="ABC_TRANSPORTER_1"/>
    <property type="match status" value="2"/>
</dbReference>
<dbReference type="InterPro" id="IPR003593">
    <property type="entry name" value="AAA+_ATPase"/>
</dbReference>
<reference evidence="15" key="2">
    <citation type="submission" date="2014-02" db="EMBL/GenBank/DDBJ databases">
        <title>Complete DNA sequence of /Kuraishia capsulata/ illustrates novel genomic features among budding yeasts (/Saccharomycotina/).</title>
        <authorList>
            <person name="Morales L."/>
            <person name="Noel B."/>
            <person name="Porcel B."/>
            <person name="Marcet-Houben M."/>
            <person name="Hullo M-F."/>
            <person name="Sacerdot C."/>
            <person name="Tekaia F."/>
            <person name="Leh-Louis V."/>
            <person name="Despons L."/>
            <person name="Khanna V."/>
            <person name="Aury J-M."/>
            <person name="Barbe V."/>
            <person name="Couloux A."/>
            <person name="Labadie K."/>
            <person name="Pelletier E."/>
            <person name="Souciet J-L."/>
            <person name="Boekhout T."/>
            <person name="Gabaldon T."/>
            <person name="Wincker P."/>
            <person name="Dujon B."/>
        </authorList>
    </citation>
    <scope>NUCLEOTIDE SEQUENCE</scope>
    <source>
        <strain evidence="15">CBS 1993</strain>
    </source>
</reference>
<reference evidence="15" key="1">
    <citation type="submission" date="2013-12" db="EMBL/GenBank/DDBJ databases">
        <authorList>
            <person name="Genoscope - CEA"/>
        </authorList>
    </citation>
    <scope>NUCLEOTIDE SEQUENCE</scope>
    <source>
        <strain evidence="15">CBS 1993</strain>
    </source>
</reference>
<dbReference type="InterPro" id="IPR050173">
    <property type="entry name" value="ABC_transporter_C-like"/>
</dbReference>
<feature type="domain" description="ABC transmembrane type-1" evidence="14">
    <location>
        <begin position="980"/>
        <end position="1264"/>
    </location>
</feature>
<keyword evidence="8 12" id="KW-1133">Transmembrane helix</keyword>
<dbReference type="GO" id="GO:0005524">
    <property type="term" value="F:ATP binding"/>
    <property type="evidence" value="ECO:0007669"/>
    <property type="project" value="UniProtKB-KW"/>
</dbReference>
<dbReference type="FunFam" id="3.40.50.300:FF:000565">
    <property type="entry name" value="ABC bile acid transporter"/>
    <property type="match status" value="1"/>
</dbReference>
<sequence>MSLVESGITQSAFAVRLPESGGCQNFNPLISPKTNSLNPCFWALVVFGVAVAGGAVCIGQNISLKLTTPRIRRTSRNRYDIAKLGLVGVYALLALVLTSLVSSRGYDDHKFMVISYGASVLVVIFGVFPLHIEEARASLIPCGCLLLFWGFHIMINLGLLIQQVFGEVVPIAADNAAPVLAVLLVLSSSILFLELAYWVANERLVEAYKARKMSTNIHNLFSALTFSWMNFLINECHRKQTLDDKDIPSLPDMIDANYSSSKMKYFWNKQLQLKNKKASLLIALIQSFWRVVSIACFFDFSESVISFAQPQLLRLLIAYFGKTTNDYPLIYGFSLAFAMFVVSVAETSLHNQYFIKTVEAGLGARSALMTLVYEKSLSISPEAKMERSTGDIVNHMSVDVMRVQDMTEYLQTMVSTPTKLALALFLLFRILGPSTWGGIVVLAIMLPINSLLVKRLRSFHKQQMKFKDKRTSIVSEILMTIKSIKLYAWEKPMLEKLSDVRNNQELKNLSKIGVFAAIVNFAWTCVPFFVSCVSFSIYALTSSEPLTPEIVFPALSLFNLLSEPIFEIPALLTSMIESSVSLNRLSSFLTADDIDEELVLNLPKQTNHKGVAVEVKNCTFLWSKNSPSSEGDDEEAVVDSEASSKVALRDINFTAHKGELSCIIGRVGSGKSTFIQSILGELACVSADVYLPASISIRGSVAYCSQVAFIMNATVKENILFGAKFDQDFYDKTIAACELVADLSVLPDGDDTLVGEKGISLSGGQKARVSLARAVYARADVYLFDDILSAVDAHVGQNIVKNVLSNEGILHSKTRILATNSVTILPTADKITLIKNKSILETGTFGALMSSKSGVYELIKEFGSSEGDDEPLSVDFDANLTEGQESSSVTSVDTSSSESSNVSLGLENHKAQSHELTKVSSHQTLRRASMESAHTPIHILHQDEHKKKKTFIKSEKTNAGKVKWSVYGEYAKACGFDGVLLLLFFMIMTTTLSVMANYWLKHWSENNAEDGANSRPLWFISIYAVLCISASLTTLFKSITMWLLCSLRGARNLHDRMAKGVIGSPMEFFETTPLGRVTNRFSHDVNRVDESLARMFVSVGDSLFRIIFTLGVIGYSLPLFLVFMCCLSVIYYYYQKFYLSTSRELKRMTSNARSPIYSHLQETINGTDTIRAFGEQNRFSLLNIGNINYSNKSLYSMKSVNRWLSTRLQFLGSVIIFVASSLAIVSLTSANPMSAGMVGLVMNYALRVTNSFNFIVRRSVEVESNLVCVERMLEYINLPQEEDPQTVSEFPSPPKEWPEFGAVEFKNYSARYRKNLDPVLRNVSLSIKSCEKIGVVGRTGAGKSTLALALFRLIEPADGHVEVDHLNTGNLKLFDLRRKLSIIPQDSQAIGGTVRMNLDPLGQYTDDQLWSALEMAHLKEHVMQMTTTNKPDDTHEFPQNSVGLDAKVAEGGSNFSVGQRQLLCLARALLNPSKILLLDEATAAVDVQTDRIVQETIRSSFKDRTIITIAHRLDTVMDSDKIVVLETGEVKEFDSPSSLLKDKTSKFYKLCESGGYLDRLVGAHKLDEGV</sequence>
<evidence type="ECO:0000256" key="10">
    <source>
        <dbReference type="ARBA" id="ARBA00053425"/>
    </source>
</evidence>
<dbReference type="InterPro" id="IPR027417">
    <property type="entry name" value="P-loop_NTPase"/>
</dbReference>
<keyword evidence="2" id="KW-0813">Transport</keyword>
<name>W6MGC3_9ASCO</name>
<feature type="transmembrane region" description="Helical" evidence="12">
    <location>
        <begin position="1020"/>
        <end position="1047"/>
    </location>
</feature>
<feature type="transmembrane region" description="Helical" evidence="12">
    <location>
        <begin position="979"/>
        <end position="1000"/>
    </location>
</feature>
<dbReference type="CDD" id="cd18579">
    <property type="entry name" value="ABC_6TM_ABCC_D1"/>
    <property type="match status" value="1"/>
</dbReference>
<dbReference type="InterPro" id="IPR044746">
    <property type="entry name" value="ABCC_6TM_D1"/>
</dbReference>
<dbReference type="FunFam" id="1.20.1560.10:FF:000001">
    <property type="entry name" value="ATP-binding cassette subfamily C member 1"/>
    <property type="match status" value="1"/>
</dbReference>
<evidence type="ECO:0000256" key="12">
    <source>
        <dbReference type="SAM" id="Phobius"/>
    </source>
</evidence>
<feature type="transmembrane region" description="Helical" evidence="12">
    <location>
        <begin position="113"/>
        <end position="132"/>
    </location>
</feature>
<evidence type="ECO:0000256" key="1">
    <source>
        <dbReference type="ARBA" id="ARBA00004128"/>
    </source>
</evidence>
<dbReference type="InterPro" id="IPR056227">
    <property type="entry name" value="TMD0_ABC"/>
</dbReference>
<feature type="domain" description="ABC transporter" evidence="13">
    <location>
        <begin position="632"/>
        <end position="861"/>
    </location>
</feature>
<dbReference type="InterPro" id="IPR003439">
    <property type="entry name" value="ABC_transporter-like_ATP-bd"/>
</dbReference>
<dbReference type="Pfam" id="PF00005">
    <property type="entry name" value="ABC_tran"/>
    <property type="match status" value="2"/>
</dbReference>
<dbReference type="STRING" id="1382522.W6MGC3"/>
<accession>W6MGC3</accession>
<evidence type="ECO:0000256" key="11">
    <source>
        <dbReference type="SAM" id="MobiDB-lite"/>
    </source>
</evidence>
<keyword evidence="7" id="KW-0067">ATP-binding</keyword>
<dbReference type="SUPFAM" id="SSF90123">
    <property type="entry name" value="ABC transporter transmembrane region"/>
    <property type="match status" value="2"/>
</dbReference>
<dbReference type="CDD" id="cd18603">
    <property type="entry name" value="ABC_6TM_MRP1_2_3_6_D2_like"/>
    <property type="match status" value="1"/>
</dbReference>
<proteinExistence type="predicted"/>
<evidence type="ECO:0000313" key="15">
    <source>
        <dbReference type="EMBL" id="CDK24836.1"/>
    </source>
</evidence>
<dbReference type="GO" id="GO:0016887">
    <property type="term" value="F:ATP hydrolysis activity"/>
    <property type="evidence" value="ECO:0007669"/>
    <property type="project" value="InterPro"/>
</dbReference>
<feature type="region of interest" description="Disordered" evidence="11">
    <location>
        <begin position="884"/>
        <end position="903"/>
    </location>
</feature>
<dbReference type="GeneID" id="34518239"/>
<dbReference type="Gene3D" id="3.40.50.300">
    <property type="entry name" value="P-loop containing nucleotide triphosphate hydrolases"/>
    <property type="match status" value="2"/>
</dbReference>
<evidence type="ECO:0000256" key="5">
    <source>
        <dbReference type="ARBA" id="ARBA00022737"/>
    </source>
</evidence>
<feature type="compositionally biased region" description="Low complexity" evidence="11">
    <location>
        <begin position="885"/>
        <end position="903"/>
    </location>
</feature>
<dbReference type="Proteomes" id="UP000019384">
    <property type="component" value="Unassembled WGS sequence"/>
</dbReference>
<dbReference type="InterPro" id="IPR011527">
    <property type="entry name" value="ABC1_TM_dom"/>
</dbReference>
<comment type="subcellular location">
    <subcellularLocation>
        <location evidence="1">Vacuole membrane</location>
        <topology evidence="1">Multi-pass membrane protein</topology>
    </subcellularLocation>
</comment>
<keyword evidence="5" id="KW-0677">Repeat</keyword>
<organism evidence="15 16">
    <name type="scientific">Kuraishia capsulata CBS 1993</name>
    <dbReference type="NCBI Taxonomy" id="1382522"/>
    <lineage>
        <taxon>Eukaryota</taxon>
        <taxon>Fungi</taxon>
        <taxon>Dikarya</taxon>
        <taxon>Ascomycota</taxon>
        <taxon>Saccharomycotina</taxon>
        <taxon>Pichiomycetes</taxon>
        <taxon>Pichiales</taxon>
        <taxon>Pichiaceae</taxon>
        <taxon>Kuraishia</taxon>
    </lineage>
</organism>
<feature type="transmembrane region" description="Helical" evidence="12">
    <location>
        <begin position="41"/>
        <end position="60"/>
    </location>
</feature>
<evidence type="ECO:0000313" key="16">
    <source>
        <dbReference type="Proteomes" id="UP000019384"/>
    </source>
</evidence>
<dbReference type="SMART" id="SM00382">
    <property type="entry name" value="AAA"/>
    <property type="match status" value="2"/>
</dbReference>
<evidence type="ECO:0008006" key="17">
    <source>
        <dbReference type="Google" id="ProtNLM"/>
    </source>
</evidence>
<dbReference type="PROSITE" id="PS50929">
    <property type="entry name" value="ABC_TM1F"/>
    <property type="match status" value="2"/>
</dbReference>
<feature type="transmembrane region" description="Helical" evidence="12">
    <location>
        <begin position="1208"/>
        <end position="1227"/>
    </location>
</feature>
<dbReference type="PANTHER" id="PTHR24223">
    <property type="entry name" value="ATP-BINDING CASSETTE SUB-FAMILY C"/>
    <property type="match status" value="1"/>
</dbReference>
<protein>
    <recommendedName>
        <fullName evidence="17">Bile pigment transporter 1</fullName>
    </recommendedName>
</protein>
<dbReference type="RefSeq" id="XP_022456851.1">
    <property type="nucleotide sequence ID" value="XM_022605377.1"/>
</dbReference>
<evidence type="ECO:0000256" key="3">
    <source>
        <dbReference type="ARBA" id="ARBA00022554"/>
    </source>
</evidence>
<dbReference type="CDD" id="cd03250">
    <property type="entry name" value="ABCC_MRP_domain1"/>
    <property type="match status" value="1"/>
</dbReference>
<feature type="transmembrane region" description="Helical" evidence="12">
    <location>
        <begin position="329"/>
        <end position="349"/>
    </location>
</feature>
<dbReference type="GO" id="GO:0042144">
    <property type="term" value="P:vacuole fusion, non-autophagic"/>
    <property type="evidence" value="ECO:0007669"/>
    <property type="project" value="EnsemblFungi"/>
</dbReference>
<dbReference type="FunFam" id="1.20.1560.10:FF:000020">
    <property type="entry name" value="ABC metal ion transporter"/>
    <property type="match status" value="1"/>
</dbReference>
<dbReference type="InterPro" id="IPR017871">
    <property type="entry name" value="ABC_transporter-like_CS"/>
</dbReference>
<keyword evidence="9 12" id="KW-0472">Membrane</keyword>
<feature type="transmembrane region" description="Helical" evidence="12">
    <location>
        <begin position="81"/>
        <end position="101"/>
    </location>
</feature>
<keyword evidence="3" id="KW-0926">Vacuole</keyword>
<dbReference type="PANTHER" id="PTHR24223:SF443">
    <property type="entry name" value="MULTIDRUG-RESISTANCE LIKE PROTEIN 1, ISOFORM I"/>
    <property type="match status" value="1"/>
</dbReference>
<dbReference type="Pfam" id="PF00664">
    <property type="entry name" value="ABC_membrane"/>
    <property type="match status" value="2"/>
</dbReference>
<dbReference type="FunFam" id="3.40.50.300:FF:000997">
    <property type="entry name" value="Multidrug resistance-associated protein 1"/>
    <property type="match status" value="1"/>
</dbReference>
<dbReference type="Pfam" id="PF24357">
    <property type="entry name" value="TMD0_ABC"/>
    <property type="match status" value="1"/>
</dbReference>
<gene>
    <name evidence="15" type="ORF">KUCA_T00000803001</name>
</gene>